<proteinExistence type="predicted"/>
<dbReference type="InterPro" id="IPR001610">
    <property type="entry name" value="PAC"/>
</dbReference>
<dbReference type="Gene3D" id="3.30.565.10">
    <property type="entry name" value="Histidine kinase-like ATPase, C-terminal domain"/>
    <property type="match status" value="1"/>
</dbReference>
<gene>
    <name evidence="16" type="ORF">FEF65_05280</name>
</gene>
<evidence type="ECO:0000313" key="16">
    <source>
        <dbReference type="EMBL" id="TLS67862.1"/>
    </source>
</evidence>
<evidence type="ECO:0000259" key="12">
    <source>
        <dbReference type="PROSITE" id="PS50110"/>
    </source>
</evidence>
<dbReference type="GO" id="GO:0006355">
    <property type="term" value="P:regulation of DNA-templated transcription"/>
    <property type="evidence" value="ECO:0007669"/>
    <property type="project" value="InterPro"/>
</dbReference>
<dbReference type="InterPro" id="IPR003594">
    <property type="entry name" value="HATPase_dom"/>
</dbReference>
<keyword evidence="4" id="KW-0808">Transferase</keyword>
<dbReference type="SUPFAM" id="SSF47384">
    <property type="entry name" value="Homodimeric domain of signal transducing histidine kinase"/>
    <property type="match status" value="1"/>
</dbReference>
<evidence type="ECO:0000256" key="6">
    <source>
        <dbReference type="ARBA" id="ARBA00022777"/>
    </source>
</evidence>
<evidence type="ECO:0000256" key="9">
    <source>
        <dbReference type="PROSITE-ProRule" id="PRU00169"/>
    </source>
</evidence>
<dbReference type="InterPro" id="IPR005467">
    <property type="entry name" value="His_kinase_dom"/>
</dbReference>
<dbReference type="PROSITE" id="PS51371">
    <property type="entry name" value="CBS"/>
    <property type="match status" value="4"/>
</dbReference>
<dbReference type="Gene3D" id="1.10.287.130">
    <property type="match status" value="1"/>
</dbReference>
<evidence type="ECO:0000256" key="7">
    <source>
        <dbReference type="ARBA" id="ARBA00022840"/>
    </source>
</evidence>
<evidence type="ECO:0000256" key="5">
    <source>
        <dbReference type="ARBA" id="ARBA00022741"/>
    </source>
</evidence>
<evidence type="ECO:0000259" key="11">
    <source>
        <dbReference type="PROSITE" id="PS50109"/>
    </source>
</evidence>
<evidence type="ECO:0000256" key="10">
    <source>
        <dbReference type="PROSITE-ProRule" id="PRU00703"/>
    </source>
</evidence>
<feature type="domain" description="CBS" evidence="15">
    <location>
        <begin position="201"/>
        <end position="257"/>
    </location>
</feature>
<dbReference type="InterPro" id="IPR000644">
    <property type="entry name" value="CBS_dom"/>
</dbReference>
<protein>
    <recommendedName>
        <fullName evidence="2">histidine kinase</fullName>
        <ecNumber evidence="2">2.7.13.3</ecNumber>
    </recommendedName>
</protein>
<dbReference type="Gene3D" id="3.40.50.2300">
    <property type="match status" value="1"/>
</dbReference>
<dbReference type="InterPro" id="IPR036890">
    <property type="entry name" value="HATPase_C_sf"/>
</dbReference>
<dbReference type="EC" id="2.7.13.3" evidence="2"/>
<evidence type="ECO:0000256" key="8">
    <source>
        <dbReference type="ARBA" id="ARBA00023012"/>
    </source>
</evidence>
<dbReference type="PANTHER" id="PTHR43065">
    <property type="entry name" value="SENSOR HISTIDINE KINASE"/>
    <property type="match status" value="1"/>
</dbReference>
<evidence type="ECO:0000256" key="4">
    <source>
        <dbReference type="ARBA" id="ARBA00022679"/>
    </source>
</evidence>
<dbReference type="SMART" id="SM00448">
    <property type="entry name" value="REC"/>
    <property type="match status" value="1"/>
</dbReference>
<dbReference type="PROSITE" id="PS50112">
    <property type="entry name" value="PAS"/>
    <property type="match status" value="1"/>
</dbReference>
<dbReference type="Pfam" id="PF13426">
    <property type="entry name" value="PAS_9"/>
    <property type="match status" value="1"/>
</dbReference>
<dbReference type="SUPFAM" id="SSF52172">
    <property type="entry name" value="CheY-like"/>
    <property type="match status" value="1"/>
</dbReference>
<feature type="domain" description="CBS" evidence="15">
    <location>
        <begin position="137"/>
        <end position="195"/>
    </location>
</feature>
<dbReference type="InterPro" id="IPR035965">
    <property type="entry name" value="PAS-like_dom_sf"/>
</dbReference>
<dbReference type="Pfam" id="PF00072">
    <property type="entry name" value="Response_reg"/>
    <property type="match status" value="1"/>
</dbReference>
<dbReference type="InterPro" id="IPR003661">
    <property type="entry name" value="HisK_dim/P_dom"/>
</dbReference>
<dbReference type="InterPro" id="IPR046342">
    <property type="entry name" value="CBS_dom_sf"/>
</dbReference>
<dbReference type="PRINTS" id="PR00344">
    <property type="entry name" value="BCTRLSENSOR"/>
</dbReference>
<dbReference type="SMART" id="SM00086">
    <property type="entry name" value="PAC"/>
    <property type="match status" value="2"/>
</dbReference>
<evidence type="ECO:0000259" key="13">
    <source>
        <dbReference type="PROSITE" id="PS50112"/>
    </source>
</evidence>
<dbReference type="GO" id="GO:0005524">
    <property type="term" value="F:ATP binding"/>
    <property type="evidence" value="ECO:0007669"/>
    <property type="project" value="UniProtKB-KW"/>
</dbReference>
<keyword evidence="6" id="KW-0418">Kinase</keyword>
<feature type="modified residue" description="4-aspartylphosphate" evidence="9">
    <location>
        <position position="834"/>
    </location>
</feature>
<comment type="catalytic activity">
    <reaction evidence="1">
        <text>ATP + protein L-histidine = ADP + protein N-phospho-L-histidine.</text>
        <dbReference type="EC" id="2.7.13.3"/>
    </reaction>
</comment>
<comment type="caution">
    <text evidence="16">The sequence shown here is derived from an EMBL/GenBank/DDBJ whole genome shotgun (WGS) entry which is preliminary data.</text>
</comment>
<feature type="domain" description="CBS" evidence="15">
    <location>
        <begin position="73"/>
        <end position="132"/>
    </location>
</feature>
<dbReference type="SUPFAM" id="SSF55785">
    <property type="entry name" value="PYP-like sensor domain (PAS domain)"/>
    <property type="match status" value="2"/>
</dbReference>
<feature type="domain" description="Response regulatory" evidence="12">
    <location>
        <begin position="783"/>
        <end position="899"/>
    </location>
</feature>
<keyword evidence="7" id="KW-0067">ATP-binding</keyword>
<dbReference type="RefSeq" id="WP_138238758.1">
    <property type="nucleotide sequence ID" value="NZ_VBRY01000004.1"/>
</dbReference>
<dbReference type="InterPro" id="IPR001789">
    <property type="entry name" value="Sig_transdc_resp-reg_receiver"/>
</dbReference>
<evidence type="ECO:0000259" key="15">
    <source>
        <dbReference type="PROSITE" id="PS51371"/>
    </source>
</evidence>
<evidence type="ECO:0000256" key="1">
    <source>
        <dbReference type="ARBA" id="ARBA00000085"/>
    </source>
</evidence>
<dbReference type="PROSITE" id="PS50113">
    <property type="entry name" value="PAC"/>
    <property type="match status" value="1"/>
</dbReference>
<dbReference type="InterPro" id="IPR013767">
    <property type="entry name" value="PAS_fold"/>
</dbReference>
<keyword evidence="3 9" id="KW-0597">Phosphoprotein</keyword>
<dbReference type="SUPFAM" id="SSF54631">
    <property type="entry name" value="CBS-domain pair"/>
    <property type="match status" value="2"/>
</dbReference>
<feature type="domain" description="Histidine kinase" evidence="11">
    <location>
        <begin position="538"/>
        <end position="762"/>
    </location>
</feature>
<dbReference type="Proteomes" id="UP000306585">
    <property type="component" value="Unassembled WGS sequence"/>
</dbReference>
<reference evidence="16 17" key="1">
    <citation type="journal article" date="2019" name="Appl. Environ. Microbiol.">
        <title>Environmental Evidence and Genomic Insight of Iron-oxidizing Bacteria Preference Towards More Corrosion Resistant Stainless Steel at Higher Salinities.</title>
        <authorList>
            <person name="Garrison C.E."/>
            <person name="Price K.A."/>
            <person name="Field E.K."/>
        </authorList>
    </citation>
    <scope>NUCLEOTIDE SEQUENCE [LARGE SCALE GENOMIC DNA]</scope>
    <source>
        <strain evidence="16 17">P3</strain>
    </source>
</reference>
<dbReference type="Pfam" id="PF02518">
    <property type="entry name" value="HATPase_c"/>
    <property type="match status" value="1"/>
</dbReference>
<dbReference type="NCBIfam" id="TIGR00229">
    <property type="entry name" value="sensory_box"/>
    <property type="match status" value="1"/>
</dbReference>
<evidence type="ECO:0000313" key="17">
    <source>
        <dbReference type="Proteomes" id="UP000306585"/>
    </source>
</evidence>
<keyword evidence="8" id="KW-0902">Two-component regulatory system</keyword>
<dbReference type="GO" id="GO:0000155">
    <property type="term" value="F:phosphorelay sensor kinase activity"/>
    <property type="evidence" value="ECO:0007669"/>
    <property type="project" value="InterPro"/>
</dbReference>
<dbReference type="SMART" id="SM00387">
    <property type="entry name" value="HATPase_c"/>
    <property type="match status" value="1"/>
</dbReference>
<keyword evidence="10" id="KW-0129">CBS domain</keyword>
<dbReference type="EMBL" id="VBRY01000004">
    <property type="protein sequence ID" value="TLS67862.1"/>
    <property type="molecule type" value="Genomic_DNA"/>
</dbReference>
<keyword evidence="5" id="KW-0547">Nucleotide-binding</keyword>
<evidence type="ECO:0000259" key="14">
    <source>
        <dbReference type="PROSITE" id="PS50113"/>
    </source>
</evidence>
<dbReference type="InterPro" id="IPR000700">
    <property type="entry name" value="PAS-assoc_C"/>
</dbReference>
<dbReference type="CDD" id="cd00082">
    <property type="entry name" value="HisKA"/>
    <property type="match status" value="1"/>
</dbReference>
<evidence type="ECO:0000256" key="3">
    <source>
        <dbReference type="ARBA" id="ARBA00022553"/>
    </source>
</evidence>
<dbReference type="SUPFAM" id="SSF55874">
    <property type="entry name" value="ATPase domain of HSP90 chaperone/DNA topoisomerase II/histidine kinase"/>
    <property type="match status" value="1"/>
</dbReference>
<name>A0A5R9GV02_9PROT</name>
<feature type="domain" description="PAC" evidence="14">
    <location>
        <begin position="471"/>
        <end position="525"/>
    </location>
</feature>
<dbReference type="Gene3D" id="3.30.450.20">
    <property type="entry name" value="PAS domain"/>
    <property type="match status" value="2"/>
</dbReference>
<dbReference type="PANTHER" id="PTHR43065:SF42">
    <property type="entry name" value="TWO-COMPONENT SENSOR PPRA"/>
    <property type="match status" value="1"/>
</dbReference>
<dbReference type="Gene3D" id="3.10.580.10">
    <property type="entry name" value="CBS-domain"/>
    <property type="match status" value="2"/>
</dbReference>
<feature type="domain" description="CBS" evidence="15">
    <location>
        <begin position="9"/>
        <end position="65"/>
    </location>
</feature>
<evidence type="ECO:0000256" key="2">
    <source>
        <dbReference type="ARBA" id="ARBA00012438"/>
    </source>
</evidence>
<dbReference type="Pfam" id="PF00989">
    <property type="entry name" value="PAS"/>
    <property type="match status" value="1"/>
</dbReference>
<keyword evidence="17" id="KW-1185">Reference proteome</keyword>
<dbReference type="CDD" id="cd00130">
    <property type="entry name" value="PAS"/>
    <property type="match status" value="1"/>
</dbReference>
<sequence>MPANIEQLLTGELYSVDLTATAAEVVSLMRHKRISCVPVVDDAGIAVGIMTERDVMRLIHRSMDMNQTVATVMSHPVRTASSDTSIFDAYELLKRGEIRHLVVTRDGLAAGVLTHSDLMRAVGMFELLQRKSASDIMLSSVARIASDDLVQEVIALMVEREVTSVVITHERRPVGIITERDIPVVLERVDHLHTLTAADVMSSPVQMVQLNTSAYEAAEKLRRNHIRQLVVIDHDGCMAGIITQSSLLMAFDARYVEHMRNQLQLAQERLSQGVLLTNIMNSAIDTAIMALDCEMMIVIANPAAVAMFSSESDMFIGLKWQQAMEQARFTAPEPSVIVGEIADHGTCKHMITSSGEDKRSIEITVSAIWEKDEKLGYLLLARDITERLNREQERDARMQQLRTLSGALDAAGEGIMITDPQGVIQYVNPALCLQSGYAADELVGQTPARFKSGRQEAAFYTAMWQRISSGHIWEGKLVDRRKNGDMYHVLMSIAPVFDESGSISNYVGIQQDMTDHAMLEEQLRQSQKMESIGTLVGGIAHDFNNMLAGMTGNLYLARTMLGTHPAVSRLAVVEELGFRAAKMIQQLLTFARKDSIQMKPVRLTSFLQEVLDLNRLAIPESIPFYSSIIERELIVLGDETQLQQVVINLLTNAHDAVSGQQSPLITLRLDEYIPDAAFRSRHPSPDESVFARLTVADNGCGIPEEKLGKIFDPFYTTKEVGKGTGLGLSMVYGAVQSHRGIIEVESGEGRGAHFHIYLPLLGEEVRLQLDEEPCGVVNGHGEMILLVDDEASVRETGQAVLENLNYQVLTAVDGEQAVEIFAANPAAIDLVILDLVMPRLGGWAAASRIKSIRADIPVLLATGYDREDALKQNTLDDGAVVIGKPYQVSELSRILRELLYQP</sequence>
<dbReference type="AlphaFoldDB" id="A0A5R9GV02"/>
<feature type="domain" description="PAS" evidence="13">
    <location>
        <begin position="400"/>
        <end position="446"/>
    </location>
</feature>
<dbReference type="InterPro" id="IPR011006">
    <property type="entry name" value="CheY-like_superfamily"/>
</dbReference>
<accession>A0A5R9GV02</accession>
<dbReference type="InterPro" id="IPR004358">
    <property type="entry name" value="Sig_transdc_His_kin-like_C"/>
</dbReference>
<dbReference type="InterPro" id="IPR000014">
    <property type="entry name" value="PAS"/>
</dbReference>
<organism evidence="16 17">
    <name type="scientific">Mariprofundus erugo</name>
    <dbReference type="NCBI Taxonomy" id="2528639"/>
    <lineage>
        <taxon>Bacteria</taxon>
        <taxon>Pseudomonadati</taxon>
        <taxon>Pseudomonadota</taxon>
        <taxon>Candidatius Mariprofundia</taxon>
        <taxon>Mariprofundales</taxon>
        <taxon>Mariprofundaceae</taxon>
        <taxon>Mariprofundus</taxon>
    </lineage>
</organism>
<dbReference type="SMART" id="SM00091">
    <property type="entry name" value="PAS"/>
    <property type="match status" value="2"/>
</dbReference>
<dbReference type="InterPro" id="IPR036097">
    <property type="entry name" value="HisK_dim/P_sf"/>
</dbReference>
<dbReference type="PROSITE" id="PS50109">
    <property type="entry name" value="HIS_KIN"/>
    <property type="match status" value="1"/>
</dbReference>
<dbReference type="SMART" id="SM00116">
    <property type="entry name" value="CBS"/>
    <property type="match status" value="4"/>
</dbReference>
<dbReference type="Pfam" id="PF00571">
    <property type="entry name" value="CBS"/>
    <property type="match status" value="4"/>
</dbReference>
<dbReference type="PROSITE" id="PS50110">
    <property type="entry name" value="RESPONSE_REGULATORY"/>
    <property type="match status" value="1"/>
</dbReference>